<dbReference type="EMBL" id="AMQM01001085">
    <property type="status" value="NOT_ANNOTATED_CDS"/>
    <property type="molecule type" value="Genomic_DNA"/>
</dbReference>
<dbReference type="SUPFAM" id="SSF54928">
    <property type="entry name" value="RNA-binding domain, RBD"/>
    <property type="match status" value="1"/>
</dbReference>
<dbReference type="GO" id="GO:0043005">
    <property type="term" value="C:neuron projection"/>
    <property type="evidence" value="ECO:0000318"/>
    <property type="project" value="GO_Central"/>
</dbReference>
<dbReference type="Pfam" id="PF16367">
    <property type="entry name" value="RRM_7"/>
    <property type="match status" value="1"/>
</dbReference>
<dbReference type="AlphaFoldDB" id="T1FYS7"/>
<dbReference type="InterPro" id="IPR034977">
    <property type="entry name" value="CPEB1_RRM1"/>
</dbReference>
<evidence type="ECO:0000313" key="10">
    <source>
        <dbReference type="Proteomes" id="UP000015101"/>
    </source>
</evidence>
<dbReference type="GO" id="GO:2000766">
    <property type="term" value="P:negative regulation of cytoplasmic translation"/>
    <property type="evidence" value="ECO:0000318"/>
    <property type="project" value="GO_Central"/>
</dbReference>
<comment type="similarity">
    <text evidence="1">Belongs to the RRM CPEB family.</text>
</comment>
<reference evidence="8 10" key="2">
    <citation type="journal article" date="2013" name="Nature">
        <title>Insights into bilaterian evolution from three spiralian genomes.</title>
        <authorList>
            <person name="Simakov O."/>
            <person name="Marletaz F."/>
            <person name="Cho S.J."/>
            <person name="Edsinger-Gonzales E."/>
            <person name="Havlak P."/>
            <person name="Hellsten U."/>
            <person name="Kuo D.H."/>
            <person name="Larsson T."/>
            <person name="Lv J."/>
            <person name="Arendt D."/>
            <person name="Savage R."/>
            <person name="Osoegawa K."/>
            <person name="de Jong P."/>
            <person name="Grimwood J."/>
            <person name="Chapman J.A."/>
            <person name="Shapiro H."/>
            <person name="Aerts A."/>
            <person name="Otillar R.P."/>
            <person name="Terry A.Y."/>
            <person name="Boore J.L."/>
            <person name="Grigoriev I.V."/>
            <person name="Lindberg D.R."/>
            <person name="Seaver E.C."/>
            <person name="Weisblat D.A."/>
            <person name="Putnam N.H."/>
            <person name="Rokhsar D.S."/>
        </authorList>
    </citation>
    <scope>NUCLEOTIDE SEQUENCE</scope>
</reference>
<dbReference type="CDD" id="cd19757">
    <property type="entry name" value="Bbox1"/>
    <property type="match status" value="1"/>
</dbReference>
<dbReference type="GO" id="GO:0005634">
    <property type="term" value="C:nucleus"/>
    <property type="evidence" value="ECO:0000318"/>
    <property type="project" value="GO_Central"/>
</dbReference>
<evidence type="ECO:0000256" key="6">
    <source>
        <dbReference type="SAM" id="MobiDB-lite"/>
    </source>
</evidence>
<sequence>MSNNSHTAILDLFNATRSMSPPDSDTSGVSTGSEISEAALPGNGNMSPTIDLLKALGLQSDIPMQRQVGHGMQQQPLYNDFSMSADLFASRPWTSLNTLFSTSATDPYSIERAAKLYRNAATISEPTCTWSGQLPMKIYRNPVYSFKVFLGGVPWDITEAGLQSCFRSFGALKIEWPGKDGKHPRYPIKGKELPVGYVYILFESERSVRSLLQACTHDFSNGGEYYFKISSKRMRSKEVQVIPWIISDSNYVKSPSQRLEPQKTVFVGALHGMLNAEGLAHILNDLFGNVVYAGIDTDKHKYPIGSGRVTFSSHKSYVKAVTAAFVEIKTAKFTKKIQIDPYLEESQCNVCQKEHGVYFCRDFNCFLYYCRSCWQTYHSSDNTRYHKPLMRNNKSSAKCCPVVELPPV</sequence>
<dbReference type="OrthoDB" id="10033548at2759"/>
<evidence type="ECO:0000256" key="2">
    <source>
        <dbReference type="ARBA" id="ARBA00022737"/>
    </source>
</evidence>
<evidence type="ECO:0000256" key="1">
    <source>
        <dbReference type="ARBA" id="ARBA00010347"/>
    </source>
</evidence>
<gene>
    <name evidence="9" type="primary">20213975</name>
    <name evidence="8" type="ORF">HELRODRAFT_66900</name>
</gene>
<dbReference type="Pfam" id="PF16368">
    <property type="entry name" value="CEBP1_N"/>
    <property type="match status" value="1"/>
</dbReference>
<feature type="domain" description="RRM" evidence="7">
    <location>
        <begin position="146"/>
        <end position="241"/>
    </location>
</feature>
<dbReference type="Gene3D" id="3.30.70.330">
    <property type="match status" value="2"/>
</dbReference>
<dbReference type="Proteomes" id="UP000015101">
    <property type="component" value="Unassembled WGS sequence"/>
</dbReference>
<dbReference type="eggNOG" id="KOG0129">
    <property type="taxonomic scope" value="Eukaryota"/>
</dbReference>
<dbReference type="CDD" id="cd12725">
    <property type="entry name" value="RRM2_CPEB1"/>
    <property type="match status" value="1"/>
</dbReference>
<feature type="domain" description="RRM" evidence="7">
    <location>
        <begin position="263"/>
        <end position="344"/>
    </location>
</feature>
<dbReference type="EnsemblMetazoa" id="HelroT66900">
    <property type="protein sequence ID" value="HelroP66900"/>
    <property type="gene ID" value="HelroG66900"/>
</dbReference>
<dbReference type="FunFam" id="3.30.70.330:FF:000086">
    <property type="entry name" value="Putative Cytoplasmic polyadenylation element-binding protein 1"/>
    <property type="match status" value="1"/>
</dbReference>
<feature type="compositionally biased region" description="Polar residues" evidence="6">
    <location>
        <begin position="15"/>
        <end position="34"/>
    </location>
</feature>
<dbReference type="InterPro" id="IPR034819">
    <property type="entry name" value="CPEB"/>
</dbReference>
<dbReference type="KEGG" id="hro:HELRODRAFT_66900"/>
<evidence type="ECO:0000256" key="5">
    <source>
        <dbReference type="PROSITE-ProRule" id="PRU00176"/>
    </source>
</evidence>
<dbReference type="PANTHER" id="PTHR12566">
    <property type="entry name" value="CYTOPLASMIC POLYADENYLATION ELEMENT BINDING PROTEIN CPEB"/>
    <property type="match status" value="1"/>
</dbReference>
<reference evidence="9" key="3">
    <citation type="submission" date="2015-06" db="UniProtKB">
        <authorList>
            <consortium name="EnsemblMetazoa"/>
        </authorList>
    </citation>
    <scope>IDENTIFICATION</scope>
</reference>
<feature type="region of interest" description="Disordered" evidence="6">
    <location>
        <begin position="14"/>
        <end position="43"/>
    </location>
</feature>
<dbReference type="RefSeq" id="XP_009022489.1">
    <property type="nucleotide sequence ID" value="XM_009024241.1"/>
</dbReference>
<dbReference type="GO" id="GO:0003730">
    <property type="term" value="F:mRNA 3'-UTR binding"/>
    <property type="evidence" value="ECO:0000318"/>
    <property type="project" value="GO_Central"/>
</dbReference>
<dbReference type="PROSITE" id="PS50102">
    <property type="entry name" value="RRM"/>
    <property type="match status" value="2"/>
</dbReference>
<dbReference type="EMBL" id="KB097143">
    <property type="protein sequence ID" value="ESN98974.1"/>
    <property type="molecule type" value="Genomic_DNA"/>
</dbReference>
<evidence type="ECO:0000313" key="9">
    <source>
        <dbReference type="EnsemblMetazoa" id="HelroP66900"/>
    </source>
</evidence>
<keyword evidence="3" id="KW-0810">Translation regulation</keyword>
<dbReference type="HOGENOM" id="CLU_014948_1_2_1"/>
<dbReference type="InterPro" id="IPR035979">
    <property type="entry name" value="RBD_domain_sf"/>
</dbReference>
<evidence type="ECO:0000313" key="8">
    <source>
        <dbReference type="EMBL" id="ESN98974.1"/>
    </source>
</evidence>
<keyword evidence="4 5" id="KW-0694">RNA-binding</keyword>
<dbReference type="InterPro" id="IPR032292">
    <property type="entry name" value="CEBP1_N"/>
</dbReference>
<dbReference type="InParanoid" id="T1FYS7"/>
<dbReference type="PANTHER" id="PTHR12566:SF9">
    <property type="entry name" value="CYTOPLASMIC POLYADENYLATION ELEMENT-BINDING PROTEIN 1"/>
    <property type="match status" value="1"/>
</dbReference>
<dbReference type="InterPro" id="IPR038446">
    <property type="entry name" value="CEBP_ZZ_sf"/>
</dbReference>
<dbReference type="InterPro" id="IPR012677">
    <property type="entry name" value="Nucleotide-bd_a/b_plait_sf"/>
</dbReference>
<keyword evidence="2" id="KW-0677">Repeat</keyword>
<dbReference type="Gene3D" id="4.10.640.40">
    <property type="entry name" value="Cytoplasmic polyadenylation element-binding protein, ZZ domain"/>
    <property type="match status" value="1"/>
</dbReference>
<dbReference type="FunFam" id="3.30.70.330:FF:000054">
    <property type="entry name" value="Cytoplasmic polyadenylation element-binding protein 1"/>
    <property type="match status" value="1"/>
</dbReference>
<dbReference type="GeneID" id="20213975"/>
<proteinExistence type="inferred from homology"/>
<evidence type="ECO:0000256" key="4">
    <source>
        <dbReference type="ARBA" id="ARBA00022884"/>
    </source>
</evidence>
<evidence type="ECO:0000259" key="7">
    <source>
        <dbReference type="PROSITE" id="PS50102"/>
    </source>
</evidence>
<dbReference type="Pfam" id="PF16366">
    <property type="entry name" value="CEBP_ZZ"/>
    <property type="match status" value="1"/>
</dbReference>
<dbReference type="SMART" id="SM00360">
    <property type="entry name" value="RRM"/>
    <property type="match status" value="2"/>
</dbReference>
<dbReference type="CDD" id="cd12723">
    <property type="entry name" value="RRM1_CPEB1"/>
    <property type="match status" value="1"/>
</dbReference>
<dbReference type="STRING" id="6412.T1FYS7"/>
<dbReference type="GO" id="GO:0045202">
    <property type="term" value="C:synapse"/>
    <property type="evidence" value="ECO:0000318"/>
    <property type="project" value="GO_Central"/>
</dbReference>
<dbReference type="GO" id="GO:0005737">
    <property type="term" value="C:cytoplasm"/>
    <property type="evidence" value="ECO:0000318"/>
    <property type="project" value="GO_Central"/>
</dbReference>
<organism evidence="9 10">
    <name type="scientific">Helobdella robusta</name>
    <name type="common">Californian leech</name>
    <dbReference type="NCBI Taxonomy" id="6412"/>
    <lineage>
        <taxon>Eukaryota</taxon>
        <taxon>Metazoa</taxon>
        <taxon>Spiralia</taxon>
        <taxon>Lophotrochozoa</taxon>
        <taxon>Annelida</taxon>
        <taxon>Clitellata</taxon>
        <taxon>Hirudinea</taxon>
        <taxon>Rhynchobdellida</taxon>
        <taxon>Glossiphoniidae</taxon>
        <taxon>Helobdella</taxon>
    </lineage>
</organism>
<name>T1FYS7_HELRO</name>
<dbReference type="GO" id="GO:0000900">
    <property type="term" value="F:mRNA regulatory element binding translation repressor activity"/>
    <property type="evidence" value="ECO:0000318"/>
    <property type="project" value="GO_Central"/>
</dbReference>
<dbReference type="CTD" id="20213975"/>
<evidence type="ECO:0000256" key="3">
    <source>
        <dbReference type="ARBA" id="ARBA00022845"/>
    </source>
</evidence>
<accession>T1FYS7</accession>
<dbReference type="GO" id="GO:0043022">
    <property type="term" value="F:ribosome binding"/>
    <property type="evidence" value="ECO:0000318"/>
    <property type="project" value="GO_Central"/>
</dbReference>
<dbReference type="GO" id="GO:0008135">
    <property type="term" value="F:translation factor activity, RNA binding"/>
    <property type="evidence" value="ECO:0000318"/>
    <property type="project" value="GO_Central"/>
</dbReference>
<dbReference type="InterPro" id="IPR000504">
    <property type="entry name" value="RRM_dom"/>
</dbReference>
<reference evidence="10" key="1">
    <citation type="submission" date="2012-12" db="EMBL/GenBank/DDBJ databases">
        <authorList>
            <person name="Hellsten U."/>
            <person name="Grimwood J."/>
            <person name="Chapman J.A."/>
            <person name="Shapiro H."/>
            <person name="Aerts A."/>
            <person name="Otillar R.P."/>
            <person name="Terry A.Y."/>
            <person name="Boore J.L."/>
            <person name="Simakov O."/>
            <person name="Marletaz F."/>
            <person name="Cho S.-J."/>
            <person name="Edsinger-Gonzales E."/>
            <person name="Havlak P."/>
            <person name="Kuo D.-H."/>
            <person name="Larsson T."/>
            <person name="Lv J."/>
            <person name="Arendt D."/>
            <person name="Savage R."/>
            <person name="Osoegawa K."/>
            <person name="de Jong P."/>
            <person name="Lindberg D.R."/>
            <person name="Seaver E.C."/>
            <person name="Weisblat D.A."/>
            <person name="Putnam N.H."/>
            <person name="Grigoriev I.V."/>
            <person name="Rokhsar D.S."/>
        </authorList>
    </citation>
    <scope>NUCLEOTIDE SEQUENCE</scope>
</reference>
<dbReference type="OMA" id="VILEPWI"/>
<dbReference type="InterPro" id="IPR032296">
    <property type="entry name" value="CEBP_ZZ"/>
</dbReference>
<protein>
    <recommendedName>
        <fullName evidence="7">RRM domain-containing protein</fullName>
    </recommendedName>
</protein>
<keyword evidence="10" id="KW-1185">Reference proteome</keyword>